<feature type="compositionally biased region" description="Low complexity" evidence="2">
    <location>
        <begin position="77"/>
        <end position="90"/>
    </location>
</feature>
<dbReference type="Proteomes" id="UP001596523">
    <property type="component" value="Unassembled WGS sequence"/>
</dbReference>
<evidence type="ECO:0000313" key="4">
    <source>
        <dbReference type="Proteomes" id="UP001596523"/>
    </source>
</evidence>
<comment type="caution">
    <text evidence="3">The sequence shown here is derived from an EMBL/GenBank/DDBJ whole genome shotgun (WGS) entry which is preliminary data.</text>
</comment>
<keyword evidence="4" id="KW-1185">Reference proteome</keyword>
<proteinExistence type="predicted"/>
<accession>A0ABW2JLJ9</accession>
<dbReference type="RefSeq" id="WP_381831668.1">
    <property type="nucleotide sequence ID" value="NZ_JBHTCF010000007.1"/>
</dbReference>
<keyword evidence="1" id="KW-0677">Repeat</keyword>
<feature type="compositionally biased region" description="Pro residues" evidence="2">
    <location>
        <begin position="152"/>
        <end position="179"/>
    </location>
</feature>
<dbReference type="InterPro" id="IPR051644">
    <property type="entry name" value="TRAMP_AT-DNA-binding"/>
</dbReference>
<evidence type="ECO:0000313" key="3">
    <source>
        <dbReference type="EMBL" id="MFC7306316.1"/>
    </source>
</evidence>
<feature type="compositionally biased region" description="Basic and acidic residues" evidence="2">
    <location>
        <begin position="407"/>
        <end position="416"/>
    </location>
</feature>
<feature type="compositionally biased region" description="Low complexity" evidence="2">
    <location>
        <begin position="202"/>
        <end position="227"/>
    </location>
</feature>
<gene>
    <name evidence="3" type="ORF">ACFQVC_19090</name>
</gene>
<dbReference type="EMBL" id="JBHTCF010000007">
    <property type="protein sequence ID" value="MFC7306316.1"/>
    <property type="molecule type" value="Genomic_DNA"/>
</dbReference>
<feature type="compositionally biased region" description="Polar residues" evidence="2">
    <location>
        <begin position="230"/>
        <end position="240"/>
    </location>
</feature>
<feature type="compositionally biased region" description="Low complexity" evidence="2">
    <location>
        <begin position="262"/>
        <end position="280"/>
    </location>
</feature>
<organism evidence="3 4">
    <name type="scientific">Streptomyces monticola</name>
    <dbReference type="NCBI Taxonomy" id="2666263"/>
    <lineage>
        <taxon>Bacteria</taxon>
        <taxon>Bacillati</taxon>
        <taxon>Actinomycetota</taxon>
        <taxon>Actinomycetes</taxon>
        <taxon>Kitasatosporales</taxon>
        <taxon>Streptomycetaceae</taxon>
        <taxon>Streptomyces</taxon>
    </lineage>
</organism>
<evidence type="ECO:0000256" key="1">
    <source>
        <dbReference type="ARBA" id="ARBA00022737"/>
    </source>
</evidence>
<name>A0ABW2JLJ9_9ACTN</name>
<dbReference type="PANTHER" id="PTHR46543">
    <property type="entry name" value="ZINC FINGER CCHC DOMAIN-CONTAINING PROTEIN 7"/>
    <property type="match status" value="1"/>
</dbReference>
<evidence type="ECO:0000256" key="2">
    <source>
        <dbReference type="SAM" id="MobiDB-lite"/>
    </source>
</evidence>
<protein>
    <submittedName>
        <fullName evidence="3">Uncharacterized protein</fullName>
    </submittedName>
</protein>
<sequence>MTQSGQGEEPQLPAARPAHEGVVLPADGGEPLMPGTYGDRTVPAGGSPWGQPWGPESAAPGTPPQGETYASGQAWAQDPHQQGQYQQDPHQQGRYEQDPHQQGRYQQDPYAQQQPAQPEQPYASAPAPQQQSYGAGQPQQPQQPQQSYPEAPQQPQPPHAQPQQQPQPPQGAPALPPQQGPGGALPPAGPDAEATQYIAPVPGAGAELPPEQAPQQPQQPQGAQLPPEQIPQTGHGSQSSPLPGALPPEAPAADATQFLGRQQMPLPQQQPQAPAPGGNPDAEATQYIAPVPPAPGNAPYGIRPGAPGDRQPPAEFDSLFRSEPAGGADSTQQMPRFDQPPAQGPGGPGGPGPQPYGHGHGGYGGGADDGGRRGGSGRSKTPVLAALGVGIVVLGLGAGYLLSSGGGDEKQDEPKNVSDSAPVEKPSPSTDPAKEQAVALDKLLAESNDSRAAVIRSVANIERCHALGTAAKDLREAAKQRNDLVTRLGQLEVDQLPSNAQLTSALNKAWKSSAAADNHFAAWADKIVATKNACPKKKARKFPQHAAAVDASGQATQAKEQAANLWNGIAQKYGLTTRKPIEL</sequence>
<feature type="region of interest" description="Disordered" evidence="2">
    <location>
        <begin position="405"/>
        <end position="434"/>
    </location>
</feature>
<feature type="compositionally biased region" description="Basic and acidic residues" evidence="2">
    <location>
        <begin position="91"/>
        <end position="101"/>
    </location>
</feature>
<feature type="compositionally biased region" description="Low complexity" evidence="2">
    <location>
        <begin position="102"/>
        <end position="151"/>
    </location>
</feature>
<reference evidence="4" key="1">
    <citation type="journal article" date="2019" name="Int. J. Syst. Evol. Microbiol.">
        <title>The Global Catalogue of Microorganisms (GCM) 10K type strain sequencing project: providing services to taxonomists for standard genome sequencing and annotation.</title>
        <authorList>
            <consortium name="The Broad Institute Genomics Platform"/>
            <consortium name="The Broad Institute Genome Sequencing Center for Infectious Disease"/>
            <person name="Wu L."/>
            <person name="Ma J."/>
        </authorList>
    </citation>
    <scope>NUCLEOTIDE SEQUENCE [LARGE SCALE GENOMIC DNA]</scope>
    <source>
        <strain evidence="4">SYNS20</strain>
    </source>
</reference>
<feature type="compositionally biased region" description="Gly residues" evidence="2">
    <location>
        <begin position="358"/>
        <end position="377"/>
    </location>
</feature>
<dbReference type="PANTHER" id="PTHR46543:SF2">
    <property type="entry name" value="AGAP013096-PA"/>
    <property type="match status" value="1"/>
</dbReference>
<feature type="region of interest" description="Disordered" evidence="2">
    <location>
        <begin position="1"/>
        <end position="381"/>
    </location>
</feature>